<dbReference type="InterPro" id="IPR006076">
    <property type="entry name" value="FAD-dep_OxRdtase"/>
</dbReference>
<protein>
    <submittedName>
        <fullName evidence="9">FAD dependent oxidoreductase</fullName>
    </submittedName>
</protein>
<dbReference type="STRING" id="537006.PRABACTJOHN_01113"/>
<dbReference type="PANTHER" id="PTHR11985">
    <property type="entry name" value="GLYCEROL-3-PHOSPHATE DEHYDROGENASE"/>
    <property type="match status" value="1"/>
</dbReference>
<gene>
    <name evidence="9" type="ORF">PRABACTJOHN_01113</name>
</gene>
<dbReference type="Pfam" id="PF16901">
    <property type="entry name" value="DAO_C"/>
    <property type="match status" value="1"/>
</dbReference>
<dbReference type="Gene3D" id="3.30.9.10">
    <property type="entry name" value="D-Amino Acid Oxidase, subunit A, domain 2"/>
    <property type="match status" value="1"/>
</dbReference>
<dbReference type="GO" id="GO:0004368">
    <property type="term" value="F:glycerol-3-phosphate dehydrogenase (quinone) activity"/>
    <property type="evidence" value="ECO:0007669"/>
    <property type="project" value="InterPro"/>
</dbReference>
<keyword evidence="3" id="KW-0285">Flavoprotein</keyword>
<dbReference type="EMBL" id="ABYH01000086">
    <property type="protein sequence ID" value="EEC97478.1"/>
    <property type="molecule type" value="Genomic_DNA"/>
</dbReference>
<evidence type="ECO:0000259" key="8">
    <source>
        <dbReference type="Pfam" id="PF16901"/>
    </source>
</evidence>
<dbReference type="InterPro" id="IPR036188">
    <property type="entry name" value="FAD/NAD-bd_sf"/>
</dbReference>
<proteinExistence type="inferred from homology"/>
<feature type="domain" description="FAD dependent oxidoreductase" evidence="7">
    <location>
        <begin position="22"/>
        <end position="344"/>
    </location>
</feature>
<dbReference type="Gene3D" id="3.50.50.60">
    <property type="entry name" value="FAD/NAD(P)-binding domain"/>
    <property type="match status" value="1"/>
</dbReference>
<evidence type="ECO:0000256" key="4">
    <source>
        <dbReference type="ARBA" id="ARBA00022798"/>
    </source>
</evidence>
<dbReference type="GO" id="GO:0046168">
    <property type="term" value="P:glycerol-3-phosphate catabolic process"/>
    <property type="evidence" value="ECO:0007669"/>
    <property type="project" value="TreeGrafter"/>
</dbReference>
<dbReference type="InterPro" id="IPR038299">
    <property type="entry name" value="DAO_C_sf"/>
</dbReference>
<evidence type="ECO:0000259" key="7">
    <source>
        <dbReference type="Pfam" id="PF01266"/>
    </source>
</evidence>
<keyword evidence="4" id="KW-0319">Glycerol metabolism</keyword>
<accession>B7B7W3</accession>
<comment type="similarity">
    <text evidence="2">Belongs to the FAD-dependent glycerol-3-phosphate dehydrogenase family.</text>
</comment>
<evidence type="ECO:0000256" key="3">
    <source>
        <dbReference type="ARBA" id="ARBA00022630"/>
    </source>
</evidence>
<dbReference type="PROSITE" id="PS00978">
    <property type="entry name" value="FAD_G3PDH_2"/>
    <property type="match status" value="1"/>
</dbReference>
<feature type="domain" description="Alpha-glycerophosphate oxidase C-terminal" evidence="8">
    <location>
        <begin position="415"/>
        <end position="504"/>
    </location>
</feature>
<evidence type="ECO:0000256" key="6">
    <source>
        <dbReference type="ARBA" id="ARBA00023002"/>
    </source>
</evidence>
<evidence type="ECO:0000313" key="10">
    <source>
        <dbReference type="Proteomes" id="UP000005510"/>
    </source>
</evidence>
<dbReference type="PRINTS" id="PR01001">
    <property type="entry name" value="FADG3PDH"/>
</dbReference>
<sequence>MTRDMERESIISQLYDKDRIFDFVVIGGGATGLGVALDAVTRGYSVALFERSDFTKGTSSRSTKLVHGGVRYLAQGDIALVREALRERGLLRHNAPHLVKDQLFLIPCYRWWEGPFYTIGLVLYDLMARGLSLGRSVCIGPKRVARTVPMLRREGMMAGVLYHDGQFDDSRLAINLVRTAVDAGACVLNYMNVISLLKEAGKVSGVQVRDEETGAIYSVKARSVINATGVFADDILQMDKPENRPTVRPSQGVHLILDASFLESDCAVMIPKTSDGRVLFAVPWHNKVVVGTTDTLMEHTETEPVALEQEIQFILDTAGKYLTRVPRRSDVLSVFAGLRPLAAPRNEGKKTKEISRSHKLIREKSGLITIIGGKWTTYRKMAQDTLDYAIRYMHIPTRECVTEHYPVHGSRPNPDFSDPLYVYGTDADEIRALTDSSPEMAERLHPQYAFTRGEVTWVVRNEMARTLEDVLARRLRILFMDARAAMQMAPAVAAILAEERGKDHTWRNAQLKDFNRVASHYILNE</sequence>
<name>B7B7W3_9BACT</name>
<organism evidence="9 10">
    <name type="scientific">Parabacteroides johnsonii DSM 18315</name>
    <dbReference type="NCBI Taxonomy" id="537006"/>
    <lineage>
        <taxon>Bacteria</taxon>
        <taxon>Pseudomonadati</taxon>
        <taxon>Bacteroidota</taxon>
        <taxon>Bacteroidia</taxon>
        <taxon>Bacteroidales</taxon>
        <taxon>Tannerellaceae</taxon>
        <taxon>Parabacteroides</taxon>
    </lineage>
</organism>
<evidence type="ECO:0000256" key="5">
    <source>
        <dbReference type="ARBA" id="ARBA00022827"/>
    </source>
</evidence>
<dbReference type="SUPFAM" id="SSF51905">
    <property type="entry name" value="FAD/NAD(P)-binding domain"/>
    <property type="match status" value="1"/>
</dbReference>
<reference evidence="9 10" key="2">
    <citation type="submission" date="2008-10" db="EMBL/GenBank/DDBJ databases">
        <authorList>
            <person name="Fulton L."/>
            <person name="Clifton S."/>
            <person name="Fulton B."/>
            <person name="Xu J."/>
            <person name="Minx P."/>
            <person name="Pepin K.H."/>
            <person name="Johnson M."/>
            <person name="Bhonagiri V."/>
            <person name="Nash W.E."/>
            <person name="Mardis E.R."/>
            <person name="Wilson R.K."/>
        </authorList>
    </citation>
    <scope>NUCLEOTIDE SEQUENCE [LARGE SCALE GENOMIC DNA]</scope>
    <source>
        <strain evidence="9 10">DSM 18315</strain>
    </source>
</reference>
<dbReference type="PANTHER" id="PTHR11985:SF35">
    <property type="entry name" value="ANAEROBIC GLYCEROL-3-PHOSPHATE DEHYDROGENASE SUBUNIT A"/>
    <property type="match status" value="1"/>
</dbReference>
<keyword evidence="5" id="KW-0274">FAD</keyword>
<keyword evidence="6" id="KW-0560">Oxidoreductase</keyword>
<comment type="caution">
    <text evidence="9">The sequence shown here is derived from an EMBL/GenBank/DDBJ whole genome shotgun (WGS) entry which is preliminary data.</text>
</comment>
<dbReference type="InterPro" id="IPR000447">
    <property type="entry name" value="G3P_DH_FAD-dep"/>
</dbReference>
<dbReference type="Pfam" id="PF01266">
    <property type="entry name" value="DAO"/>
    <property type="match status" value="1"/>
</dbReference>
<dbReference type="GO" id="GO:0006071">
    <property type="term" value="P:glycerol metabolic process"/>
    <property type="evidence" value="ECO:0007669"/>
    <property type="project" value="UniProtKB-KW"/>
</dbReference>
<dbReference type="AlphaFoldDB" id="B7B7W3"/>
<reference evidence="9 10" key="1">
    <citation type="submission" date="2008-10" db="EMBL/GenBank/DDBJ databases">
        <title>Draft genome sequence of Parabacteroides johnsonii (DSM 18315).</title>
        <authorList>
            <person name="Sudarsanam P."/>
            <person name="Ley R."/>
            <person name="Guruge J."/>
            <person name="Turnbaugh P.J."/>
            <person name="Mahowald M."/>
            <person name="Liep D."/>
            <person name="Gordon J."/>
        </authorList>
    </citation>
    <scope>NUCLEOTIDE SEQUENCE [LARGE SCALE GENOMIC DNA]</scope>
    <source>
        <strain evidence="9 10">DSM 18315</strain>
    </source>
</reference>
<dbReference type="Proteomes" id="UP000005510">
    <property type="component" value="Unassembled WGS sequence"/>
</dbReference>
<dbReference type="Gene3D" id="1.10.8.870">
    <property type="entry name" value="Alpha-glycerophosphate oxidase, cap domain"/>
    <property type="match status" value="1"/>
</dbReference>
<evidence type="ECO:0000256" key="2">
    <source>
        <dbReference type="ARBA" id="ARBA00007330"/>
    </source>
</evidence>
<evidence type="ECO:0000313" key="9">
    <source>
        <dbReference type="EMBL" id="EEC97478.1"/>
    </source>
</evidence>
<comment type="cofactor">
    <cofactor evidence="1">
        <name>FAD</name>
        <dbReference type="ChEBI" id="CHEBI:57692"/>
    </cofactor>
</comment>
<dbReference type="InterPro" id="IPR031656">
    <property type="entry name" value="DAO_C"/>
</dbReference>
<dbReference type="HOGENOM" id="CLU_015740_4_1_10"/>
<evidence type="ECO:0000256" key="1">
    <source>
        <dbReference type="ARBA" id="ARBA00001974"/>
    </source>
</evidence>